<feature type="compositionally biased region" description="Polar residues" evidence="10">
    <location>
        <begin position="278"/>
        <end position="288"/>
    </location>
</feature>
<feature type="compositionally biased region" description="Polar residues" evidence="10">
    <location>
        <begin position="926"/>
        <end position="936"/>
    </location>
</feature>
<dbReference type="FunFam" id="3.90.215.10:FF:000001">
    <property type="entry name" value="Tenascin isoform 1"/>
    <property type="match status" value="1"/>
</dbReference>
<feature type="compositionally biased region" description="Low complexity" evidence="10">
    <location>
        <begin position="125"/>
        <end position="144"/>
    </location>
</feature>
<feature type="region of interest" description="Disordered" evidence="10">
    <location>
        <begin position="734"/>
        <end position="782"/>
    </location>
</feature>
<feature type="compositionally biased region" description="Polar residues" evidence="10">
    <location>
        <begin position="168"/>
        <end position="178"/>
    </location>
</feature>
<dbReference type="Proteomes" id="UP001155660">
    <property type="component" value="Chromosome B16"/>
</dbReference>
<feature type="domain" description="Fibronectin type-III" evidence="12">
    <location>
        <begin position="1861"/>
        <end position="1949"/>
    </location>
</feature>
<evidence type="ECO:0000313" key="14">
    <source>
        <dbReference type="RefSeq" id="XP_042596657.1"/>
    </source>
</evidence>
<dbReference type="NCBIfam" id="NF040941">
    <property type="entry name" value="GGGWT_bact"/>
    <property type="match status" value="1"/>
</dbReference>
<feature type="region of interest" description="Disordered" evidence="10">
    <location>
        <begin position="488"/>
        <end position="507"/>
    </location>
</feature>
<feature type="compositionally biased region" description="Polar residues" evidence="10">
    <location>
        <begin position="1226"/>
        <end position="1239"/>
    </location>
</feature>
<feature type="domain" description="Fibronectin type-III" evidence="12">
    <location>
        <begin position="1951"/>
        <end position="2040"/>
    </location>
</feature>
<evidence type="ECO:0000256" key="7">
    <source>
        <dbReference type="ARBA" id="ARBA00022737"/>
    </source>
</evidence>
<gene>
    <name evidence="14" type="primary">LOC109105208</name>
</gene>
<dbReference type="SMR" id="A0A9Q9X7G3"/>
<feature type="compositionally biased region" description="Polar residues" evidence="10">
    <location>
        <begin position="1463"/>
        <end position="1474"/>
    </location>
</feature>
<evidence type="ECO:0000256" key="1">
    <source>
        <dbReference type="ARBA" id="ARBA00004498"/>
    </source>
</evidence>
<keyword evidence="4" id="KW-0272">Extracellular matrix</keyword>
<sequence length="2264" mass="246840">MLISIVFILMLNPVLSLQGTLSENKNGTTKSKEHTISHNIPKLVTTTLTTKVKIQTYAASSKSTNQPLNSTPKPVVDGVQKPVPTLQDTLSEKKNSTTKSKWNAISLNVQKPVTPLSNPKTKNPSQSASSKTSSISQTLLSTTKPTVDVVQNPGPVLPGKLNEKKNSTAKTTAGTGSLNLPKLGSTALNTKPKNQTHPTSLQMSSINQTLPSTTKLVAEEIILSEKKNSTVKSTVQTINVNVKSTVNSVNVNAEKPITTLLKTKKKDQTQSTSSTTSRVNQTLPSSTKPDVETIQKPVQGEQNTVSEKKNSTAKTTANTGSLNLPKLGSTALNTKLKNQTHPTSLQMSSVNQTLPSTTKLVADEIILSEKKNSTVKSTFQTINVNVSKKVATLLNTKTENQTQYTSSKTSSVSQRQDIVPKHVPSLQDPLSEKKNSTVKSTSQTIKVATTLLKTKLKDQISSKISRVNQTLSSSTKPDVDTIQKPVQSVQNKVSEKKNSTTKSTVNSVNVNSEKPVTTLLKTKMKDQTQSTSLTTSRVNQTLSSSTKPDVETIQKPVQSEQNKVSEKKNSTTKSTVNSVNVNAEKPVTTLSKTKMKDQTQSTSLTTSRVNQTLSSSTKPDVETIQKPVQSEQNTVSEKKNSTIKSAVNSLNVDAEKPVTTLLKTKMKDQTQSTSLTTSRVNQTLSSSTKPDVETIQKPVQSEQNKVSEKKNSTTKSTVNSVNVNAEKPITTLLKTKKKDQTQSTSLTTSRVNQTLSSSTKPDVETIQKPVQSEQNKVSEKKNSTIKSAVNSLNVDAEKPVTTLLKTKMKDQTQSTSLTTSRVNQTLPSSTRPDVETIQKPVHGEQNTVSEKKNSTTKSTVNSVNVKAEKPVTTLLKTKMKDQTQSTSFTTSRMNHTLSSSTKPDVETIQKPVQSEQNKVSEKKNSTTKSTVNSVNVNAEKPITTLLKTKKKDQTQSTSSTTSRVNQTLPSSTKPDVETIQKPVQGEKNTVSEKKISITKSTVYSVNVNTEKPVTTLQKTKMKDQTQSNSSKNSTTDQTLLSSLKPAVDVVQKPVSSLPATTGAKKTTSSTESVGHIIHVNASKSVNTKMINQTYSVSSKPSNVGQTLVSTAKPVVDVQKSGPSLQGTISKKKNYTSKLTTQTISHNIPKLTTLVNTKTHPTSSETSSIDQTLPSTSKLDVDESTLSKKKNSTVKSVSKNIDVNPLKTLTTSLNIKTKTKTQSTSSEISNVNQTVASTTKPVVDRVQNPTKDKPAESSPVKVVITEGCVPQESQTDSGNVTKVQETELSLNPGSPLVMTHHINLVQGACTGSCDTEMATLRDRVEFLEKEMAAIKKMCVQCSGEQCPKNCSSQGKCEDGKCVCFQGFSGPDCSGKTCPSNCNKKGNCVKGKCVCQTGYTGLDCSKAADKKITVTVETVALKIPTAKPDTKHVKTKPDKTIFVKKTDTNDTKTNTTAKPTVKPSPTVSPGKAQSNTTKRDKFIKTIVQVLLNHEGRRRQEQAKKGKTTIINLELDKQSQTDLTDMSKKNNLKDKPVYQNVTRKPGKKVNGTSKVSENVFKGTKESSNSTVSKTKVTIRTVGDQAKESKTINVTSTGKEKKLTHSNVTTTLQAEKSSDKHINGTGFASKTHTRHFNKTISRLSVIGSVEVHNITSTGFIMSWEAHRDIFKNFTISRREIRGGNEDSEKIQDGAAAVNVTDVQRPSLNRTSTKVQSSKPEGKTVKNFYQVLAGTARSYHFKGLQPQTRYSVSLFGSGLGIRSKIHRLTLSTGPEPPTDLMFSNITETSFSVSWAKPKSIVAEFKVTYTNIVTGESGSMSVDSQLSHVLLSKLSAGSTYDITVSSVLETLESEPITASVTTVPDSPTELKVVNITDTKALLVWKPSQAKVDSYILSYGTTKSPNVTITVTLSGSTVEHQLRGLHRSSLYMVKIKSQVNRLQSSPVSTTFTTGSAVKLQVLTPDEVTFHSAVISWKAPRVAFKSYRLTYQLSEEVKEVILNPSVTRYELTGLAAFSNYTVKIDGERDGQYISFVYAEFTTAQLPHPYPTDCSEVQVNGMKESGEAEIYPEGKDGEPVWVYCDMETEGGGWTVFQRRMDGSTDFFRTWRDYSKGFGSLSGEFWLGNDILHALTSRTPMSLRIDLRSGNDTAFAHYTNFNISSETNHYEIELSGYFGTAGDSMKYHNRRPFSTKDRDPSTLSIHCAKAYLGGWWYKNCYKANLNGLYASYSDNKGVVWIDWKGKDASLPFTEMKLRPSYISQTIPTTPTTQG</sequence>
<feature type="region of interest" description="Disordered" evidence="10">
    <location>
        <begin position="59"/>
        <end position="182"/>
    </location>
</feature>
<feature type="compositionally biased region" description="Polar residues" evidence="10">
    <location>
        <begin position="1156"/>
        <end position="1177"/>
    </location>
</feature>
<evidence type="ECO:0000256" key="11">
    <source>
        <dbReference type="SAM" id="SignalP"/>
    </source>
</evidence>
<dbReference type="InterPro" id="IPR050991">
    <property type="entry name" value="ECM_Regulatory_Proteins"/>
</dbReference>
<evidence type="ECO:0000256" key="2">
    <source>
        <dbReference type="ARBA" id="ARBA00008673"/>
    </source>
</evidence>
<dbReference type="SMART" id="SM00186">
    <property type="entry name" value="FBG"/>
    <property type="match status" value="1"/>
</dbReference>
<reference evidence="14" key="1">
    <citation type="submission" date="2025-08" db="UniProtKB">
        <authorList>
            <consortium name="RefSeq"/>
        </authorList>
    </citation>
    <scope>IDENTIFICATION</scope>
    <source>
        <tissue evidence="14">Muscle</tissue>
    </source>
</reference>
<proteinExistence type="inferred from homology"/>
<dbReference type="SMART" id="SM00060">
    <property type="entry name" value="FN3"/>
    <property type="match status" value="3"/>
</dbReference>
<comment type="similarity">
    <text evidence="2">Belongs to the tenascin family.</text>
</comment>
<feature type="signal peptide" evidence="11">
    <location>
        <begin position="1"/>
        <end position="16"/>
    </location>
</feature>
<organism evidence="14">
    <name type="scientific">Cyprinus carpio</name>
    <name type="common">Common carp</name>
    <dbReference type="NCBI Taxonomy" id="7962"/>
    <lineage>
        <taxon>Eukaryota</taxon>
        <taxon>Metazoa</taxon>
        <taxon>Chordata</taxon>
        <taxon>Craniata</taxon>
        <taxon>Vertebrata</taxon>
        <taxon>Euteleostomi</taxon>
        <taxon>Actinopterygii</taxon>
        <taxon>Neopterygii</taxon>
        <taxon>Teleostei</taxon>
        <taxon>Ostariophysi</taxon>
        <taxon>Cypriniformes</taxon>
        <taxon>Cyprinidae</taxon>
        <taxon>Cyprininae</taxon>
        <taxon>Cyprinus</taxon>
    </lineage>
</organism>
<feature type="compositionally biased region" description="Polar residues" evidence="10">
    <location>
        <begin position="882"/>
        <end position="902"/>
    </location>
</feature>
<feature type="region of interest" description="Disordered" evidence="10">
    <location>
        <begin position="808"/>
        <end position="833"/>
    </location>
</feature>
<dbReference type="CDD" id="cd00063">
    <property type="entry name" value="FN3"/>
    <property type="match status" value="3"/>
</dbReference>
<evidence type="ECO:0000256" key="4">
    <source>
        <dbReference type="ARBA" id="ARBA00022530"/>
    </source>
</evidence>
<dbReference type="PROSITE" id="PS00514">
    <property type="entry name" value="FIBRINOGEN_C_1"/>
    <property type="match status" value="1"/>
</dbReference>
<comment type="subcellular location">
    <subcellularLocation>
        <location evidence="1">Secreted</location>
        <location evidence="1">Extracellular space</location>
        <location evidence="1">Extracellular matrix</location>
    </subcellularLocation>
</comment>
<feature type="compositionally biased region" description="Polar residues" evidence="10">
    <location>
        <begin position="626"/>
        <end position="635"/>
    </location>
</feature>
<dbReference type="RefSeq" id="XP_042596657.1">
    <property type="nucleotide sequence ID" value="XM_042740723.1"/>
</dbReference>
<keyword evidence="7" id="KW-0677">Repeat</keyword>
<evidence type="ECO:0000256" key="3">
    <source>
        <dbReference type="ARBA" id="ARBA00022525"/>
    </source>
</evidence>
<feature type="compositionally biased region" description="Polar residues" evidence="10">
    <location>
        <begin position="571"/>
        <end position="581"/>
    </location>
</feature>
<feature type="compositionally biased region" description="Polar residues" evidence="10">
    <location>
        <begin position="963"/>
        <end position="973"/>
    </location>
</feature>
<dbReference type="Pfam" id="PF00147">
    <property type="entry name" value="Fibrinogen_C"/>
    <property type="match status" value="1"/>
</dbReference>
<dbReference type="InterPro" id="IPR000742">
    <property type="entry name" value="EGF"/>
</dbReference>
<feature type="region of interest" description="Disordered" evidence="10">
    <location>
        <begin position="1218"/>
        <end position="1257"/>
    </location>
</feature>
<dbReference type="GO" id="GO:0031175">
    <property type="term" value="P:neuron projection development"/>
    <property type="evidence" value="ECO:0007669"/>
    <property type="project" value="TreeGrafter"/>
</dbReference>
<feature type="region of interest" description="Disordered" evidence="10">
    <location>
        <begin position="262"/>
        <end position="327"/>
    </location>
</feature>
<dbReference type="PANTHER" id="PTHR46708">
    <property type="entry name" value="TENASCIN"/>
    <property type="match status" value="1"/>
</dbReference>
<feature type="compositionally biased region" description="Low complexity" evidence="10">
    <location>
        <begin position="1449"/>
        <end position="1461"/>
    </location>
</feature>
<dbReference type="FunFam" id="2.10.25.10:FF:000001">
    <property type="entry name" value="Tenascin C"/>
    <property type="match status" value="2"/>
</dbReference>
<feature type="region of interest" description="Disordered" evidence="10">
    <location>
        <begin position="1447"/>
        <end position="1477"/>
    </location>
</feature>
<dbReference type="InterPro" id="IPR020837">
    <property type="entry name" value="Fibrinogen_CS"/>
</dbReference>
<dbReference type="InterPro" id="IPR003961">
    <property type="entry name" value="FN3_dom"/>
</dbReference>
<feature type="chain" id="PRO_5040311480" evidence="11">
    <location>
        <begin position="17"/>
        <end position="2264"/>
    </location>
</feature>
<keyword evidence="3" id="KW-0964">Secreted</keyword>
<feature type="region of interest" description="Disordered" evidence="10">
    <location>
        <begin position="1156"/>
        <end position="1184"/>
    </location>
</feature>
<feature type="compositionally biased region" description="Polar residues" evidence="10">
    <location>
        <begin position="811"/>
        <end position="831"/>
    </location>
</feature>
<feature type="region of interest" description="Disordered" evidence="10">
    <location>
        <begin position="523"/>
        <end position="640"/>
    </location>
</feature>
<dbReference type="OrthoDB" id="6130531at2759"/>
<feature type="compositionally biased region" description="Polar residues" evidence="10">
    <location>
        <begin position="588"/>
        <end position="618"/>
    </location>
</feature>
<keyword evidence="5" id="KW-0245">EGF-like domain</keyword>
<name>A0A9Q9X7G3_CYPCA</name>
<feature type="compositionally biased region" description="Polar residues" evidence="10">
    <location>
        <begin position="527"/>
        <end position="547"/>
    </location>
</feature>
<feature type="compositionally biased region" description="Polar residues" evidence="10">
    <location>
        <begin position="97"/>
        <end position="124"/>
    </location>
</feature>
<evidence type="ECO:0000256" key="9">
    <source>
        <dbReference type="ARBA" id="ARBA00023180"/>
    </source>
</evidence>
<dbReference type="PROSITE" id="PS01186">
    <property type="entry name" value="EGF_2"/>
    <property type="match status" value="1"/>
</dbReference>
<evidence type="ECO:0000259" key="12">
    <source>
        <dbReference type="PROSITE" id="PS50853"/>
    </source>
</evidence>
<evidence type="ECO:0000256" key="10">
    <source>
        <dbReference type="SAM" id="MobiDB-lite"/>
    </source>
</evidence>
<dbReference type="PROSITE" id="PS51406">
    <property type="entry name" value="FIBRINOGEN_C_2"/>
    <property type="match status" value="1"/>
</dbReference>
<keyword evidence="8" id="KW-1015">Disulfide bond</keyword>
<dbReference type="PROSITE" id="PS00022">
    <property type="entry name" value="EGF_1"/>
    <property type="match status" value="1"/>
</dbReference>
<protein>
    <submittedName>
        <fullName evidence="14">Mucin-3A-like isoform X1</fullName>
    </submittedName>
</protein>
<feature type="domain" description="Fibronectin type-III" evidence="12">
    <location>
        <begin position="1771"/>
        <end position="1860"/>
    </location>
</feature>
<dbReference type="PROSITE" id="PS50853">
    <property type="entry name" value="FN3"/>
    <property type="match status" value="3"/>
</dbReference>
<feature type="region of interest" description="Disordered" evidence="10">
    <location>
        <begin position="665"/>
        <end position="717"/>
    </location>
</feature>
<evidence type="ECO:0000256" key="6">
    <source>
        <dbReference type="ARBA" id="ARBA00022729"/>
    </source>
</evidence>
<evidence type="ECO:0000259" key="13">
    <source>
        <dbReference type="PROSITE" id="PS51406"/>
    </source>
</evidence>
<dbReference type="GeneID" id="109105208"/>
<dbReference type="PANTHER" id="PTHR46708:SF1">
    <property type="entry name" value="TENASCIN"/>
    <property type="match status" value="1"/>
</dbReference>
<feature type="compositionally biased region" description="Low complexity" evidence="10">
    <location>
        <begin position="1024"/>
        <end position="1038"/>
    </location>
</feature>
<dbReference type="InterPro" id="IPR002181">
    <property type="entry name" value="Fibrinogen_a/b/g_C_dom"/>
</dbReference>
<keyword evidence="6 11" id="KW-0732">Signal</keyword>
<keyword evidence="9" id="KW-0325">Glycoprotein</keyword>
<accession>A0A9Q9X7G3</accession>
<feature type="region of interest" description="Disordered" evidence="10">
    <location>
        <begin position="1014"/>
        <end position="1039"/>
    </location>
</feature>
<feature type="compositionally biased region" description="Polar residues" evidence="10">
    <location>
        <begin position="59"/>
        <end position="72"/>
    </location>
</feature>
<dbReference type="Pfam" id="PF23106">
    <property type="entry name" value="EGF_Teneurin"/>
    <property type="match status" value="2"/>
</dbReference>
<feature type="compositionally biased region" description="Polar residues" evidence="10">
    <location>
        <begin position="669"/>
        <end position="689"/>
    </location>
</feature>
<feature type="compositionally biased region" description="Polar residues" evidence="10">
    <location>
        <begin position="750"/>
        <end position="760"/>
    </location>
</feature>
<dbReference type="Pfam" id="PF00041">
    <property type="entry name" value="fn3"/>
    <property type="match status" value="3"/>
</dbReference>
<dbReference type="KEGG" id="ccar:109105208"/>
<evidence type="ECO:0000256" key="8">
    <source>
        <dbReference type="ARBA" id="ARBA00023157"/>
    </source>
</evidence>
<dbReference type="GO" id="GO:0030155">
    <property type="term" value="P:regulation of cell adhesion"/>
    <property type="evidence" value="ECO:0007669"/>
    <property type="project" value="TreeGrafter"/>
</dbReference>
<feature type="region of interest" description="Disordered" evidence="10">
    <location>
        <begin position="878"/>
        <end position="988"/>
    </location>
</feature>
<dbReference type="CDD" id="cd00087">
    <property type="entry name" value="FReD"/>
    <property type="match status" value="1"/>
</dbReference>
<dbReference type="GO" id="GO:0005615">
    <property type="term" value="C:extracellular space"/>
    <property type="evidence" value="ECO:0007669"/>
    <property type="project" value="TreeGrafter"/>
</dbReference>
<evidence type="ECO:0000256" key="5">
    <source>
        <dbReference type="ARBA" id="ARBA00022536"/>
    </source>
</evidence>
<feature type="domain" description="Fibrinogen C-terminal" evidence="13">
    <location>
        <begin position="2036"/>
        <end position="2251"/>
    </location>
</feature>